<protein>
    <recommendedName>
        <fullName evidence="9">acetyl-CoA C-acyltransferase</fullName>
        <ecNumber evidence="9">2.3.1.16</ecNumber>
    </recommendedName>
</protein>
<dbReference type="FunFam" id="3.40.47.10:FF:000011">
    <property type="entry name" value="3-ketoacyl-CoA thiolase"/>
    <property type="match status" value="1"/>
</dbReference>
<dbReference type="PIRSF" id="PIRSF000429">
    <property type="entry name" value="Ac-CoA_Ac_transf"/>
    <property type="match status" value="1"/>
</dbReference>
<keyword evidence="3" id="KW-0963">Cytoplasm</keyword>
<dbReference type="Gene3D" id="3.40.47.10">
    <property type="match status" value="1"/>
</dbReference>
<dbReference type="Pfam" id="PF02803">
    <property type="entry name" value="Thiolase_C"/>
    <property type="match status" value="1"/>
</dbReference>
<comment type="caution">
    <text evidence="14">The sequence shown here is derived from an EMBL/GenBank/DDBJ whole genome shotgun (WGS) entry which is preliminary data.</text>
</comment>
<dbReference type="Proteomes" id="UP000221024">
    <property type="component" value="Unassembled WGS sequence"/>
</dbReference>
<dbReference type="GO" id="GO:0006635">
    <property type="term" value="P:fatty acid beta-oxidation"/>
    <property type="evidence" value="ECO:0007669"/>
    <property type="project" value="TreeGrafter"/>
</dbReference>
<evidence type="ECO:0000256" key="11">
    <source>
        <dbReference type="RuleBase" id="RU003557"/>
    </source>
</evidence>
<dbReference type="SUPFAM" id="SSF53901">
    <property type="entry name" value="Thiolase-like"/>
    <property type="match status" value="2"/>
</dbReference>
<dbReference type="InterPro" id="IPR020610">
    <property type="entry name" value="Thiolase_AS"/>
</dbReference>
<dbReference type="InterPro" id="IPR020615">
    <property type="entry name" value="Thiolase_acyl_enz_int_AS"/>
</dbReference>
<dbReference type="AlphaFoldDB" id="A0A2H3PAR9"/>
<keyword evidence="8 11" id="KW-0012">Acyltransferase</keyword>
<dbReference type="Pfam" id="PF00108">
    <property type="entry name" value="Thiolase_N"/>
    <property type="match status" value="1"/>
</dbReference>
<evidence type="ECO:0000256" key="2">
    <source>
        <dbReference type="ARBA" id="ARBA00010982"/>
    </source>
</evidence>
<organism evidence="14 15">
    <name type="scientific">Longimonas halophila</name>
    <dbReference type="NCBI Taxonomy" id="1469170"/>
    <lineage>
        <taxon>Bacteria</taxon>
        <taxon>Pseudomonadati</taxon>
        <taxon>Rhodothermota</taxon>
        <taxon>Rhodothermia</taxon>
        <taxon>Rhodothermales</taxon>
        <taxon>Salisaetaceae</taxon>
        <taxon>Longimonas</taxon>
    </lineage>
</organism>
<dbReference type="CDD" id="cd00751">
    <property type="entry name" value="thiolase"/>
    <property type="match status" value="1"/>
</dbReference>
<feature type="active site" description="Proton acceptor" evidence="10">
    <location>
        <position position="387"/>
    </location>
</feature>
<dbReference type="PROSITE" id="PS00099">
    <property type="entry name" value="THIOLASE_3"/>
    <property type="match status" value="1"/>
</dbReference>
<feature type="domain" description="Thiolase C-terminal" evidence="13">
    <location>
        <begin position="291"/>
        <end position="430"/>
    </location>
</feature>
<name>A0A2H3PAR9_9BACT</name>
<dbReference type="EC" id="2.3.1.16" evidence="9"/>
<evidence type="ECO:0000256" key="4">
    <source>
        <dbReference type="ARBA" id="ARBA00022679"/>
    </source>
</evidence>
<evidence type="ECO:0000259" key="12">
    <source>
        <dbReference type="Pfam" id="PF00108"/>
    </source>
</evidence>
<dbReference type="NCBIfam" id="TIGR01930">
    <property type="entry name" value="AcCoA-C-Actrans"/>
    <property type="match status" value="1"/>
</dbReference>
<evidence type="ECO:0000256" key="7">
    <source>
        <dbReference type="ARBA" id="ARBA00023098"/>
    </source>
</evidence>
<dbReference type="PROSITE" id="PS00098">
    <property type="entry name" value="THIOLASE_1"/>
    <property type="match status" value="1"/>
</dbReference>
<evidence type="ECO:0000256" key="5">
    <source>
        <dbReference type="ARBA" id="ARBA00022832"/>
    </source>
</evidence>
<evidence type="ECO:0000256" key="3">
    <source>
        <dbReference type="ARBA" id="ARBA00022490"/>
    </source>
</evidence>
<feature type="active site" description="Acyl-thioester intermediate" evidence="10">
    <location>
        <position position="94"/>
    </location>
</feature>
<dbReference type="InterPro" id="IPR020613">
    <property type="entry name" value="Thiolase_CS"/>
</dbReference>
<dbReference type="RefSeq" id="WP_098060767.1">
    <property type="nucleotide sequence ID" value="NZ_PDEP01000001.1"/>
</dbReference>
<evidence type="ECO:0000313" key="15">
    <source>
        <dbReference type="Proteomes" id="UP000221024"/>
    </source>
</evidence>
<evidence type="ECO:0000256" key="6">
    <source>
        <dbReference type="ARBA" id="ARBA00022963"/>
    </source>
</evidence>
<dbReference type="PANTHER" id="PTHR18919">
    <property type="entry name" value="ACETYL-COA C-ACYLTRANSFERASE"/>
    <property type="match status" value="1"/>
</dbReference>
<comment type="similarity">
    <text evidence="2 11">Belongs to the thiolase-like superfamily. Thiolase family.</text>
</comment>
<keyword evidence="6" id="KW-0442">Lipid degradation</keyword>
<dbReference type="GO" id="GO:0003985">
    <property type="term" value="F:acetyl-CoA C-acetyltransferase activity"/>
    <property type="evidence" value="ECO:0007669"/>
    <property type="project" value="TreeGrafter"/>
</dbReference>
<dbReference type="EMBL" id="PDEP01000001">
    <property type="protein sequence ID" value="PEN09368.1"/>
    <property type="molecule type" value="Genomic_DNA"/>
</dbReference>
<evidence type="ECO:0000256" key="10">
    <source>
        <dbReference type="PIRSR" id="PIRSR000429-1"/>
    </source>
</evidence>
<dbReference type="PANTHER" id="PTHR18919:SF153">
    <property type="entry name" value="TRIFUNCTIONAL ENZYME SUBUNIT BETA, MITOCHONDRIAL"/>
    <property type="match status" value="1"/>
</dbReference>
<feature type="domain" description="Thiolase N-terminal" evidence="12">
    <location>
        <begin position="12"/>
        <end position="281"/>
    </location>
</feature>
<dbReference type="PROSITE" id="PS00737">
    <property type="entry name" value="THIOLASE_2"/>
    <property type="match status" value="1"/>
</dbReference>
<dbReference type="InterPro" id="IPR016039">
    <property type="entry name" value="Thiolase-like"/>
</dbReference>
<accession>A0A2H3PAR9</accession>
<dbReference type="InterPro" id="IPR002155">
    <property type="entry name" value="Thiolase"/>
</dbReference>
<evidence type="ECO:0000256" key="1">
    <source>
        <dbReference type="ARBA" id="ARBA00005005"/>
    </source>
</evidence>
<reference evidence="14 15" key="1">
    <citation type="submission" date="2017-10" db="EMBL/GenBank/DDBJ databases">
        <title>Draft genome of Longimonas halophila.</title>
        <authorList>
            <person name="Goh K.M."/>
            <person name="Shamsir M.S."/>
            <person name="Lim S.W."/>
        </authorList>
    </citation>
    <scope>NUCLEOTIDE SEQUENCE [LARGE SCALE GENOMIC DNA]</scope>
    <source>
        <strain evidence="14 15">KCTC 42399</strain>
    </source>
</reference>
<evidence type="ECO:0000313" key="14">
    <source>
        <dbReference type="EMBL" id="PEN09368.1"/>
    </source>
</evidence>
<keyword evidence="7" id="KW-0443">Lipid metabolism</keyword>
<sequence length="432" mass="45836">MAASPDARTPVFIDGGRLPFQRSGTGYVDLMAYDMGRMALKGLLMRTGLDASTIDRVIMGTVVQDVETSNVARESALAAGIPNTVPAHTVTQACISSNQAVTSGMDLIRAGQGDVVVASGTETLSDPPIRVRRPLRKKLFEARKYKSPQEFLSLLKDLSPSDLLPESPSIAEFSTGEVMGESADKLAAMFGVSREEQDEYALLTHHRAAAAQEDGRIDKELFPASVPPDFDPITKDNVVRPDTTLEKLSGLGPAFVKPFGTVTAGNSSALTDGASASLIMSYEHAQSEGFTPRAALREYTYVAQDPGAELLLGPAYAIPQVLDAAGMTLADIDVIELHEAFAGQVLAVLEALASDRFAEEHLNRADPVGRVDMDILNTRGGSVSLGHPFGATGVRLVTTAVNRLYEEDGQWALVSACAAGGQGHALLIERLG</sequence>
<dbReference type="InterPro" id="IPR020617">
    <property type="entry name" value="Thiolase_C"/>
</dbReference>
<keyword evidence="4 11" id="KW-0808">Transferase</keyword>
<proteinExistence type="inferred from homology"/>
<evidence type="ECO:0000259" key="13">
    <source>
        <dbReference type="Pfam" id="PF02803"/>
    </source>
</evidence>
<evidence type="ECO:0000256" key="8">
    <source>
        <dbReference type="ARBA" id="ARBA00023315"/>
    </source>
</evidence>
<gene>
    <name evidence="14" type="ORF">CRI93_01170</name>
</gene>
<keyword evidence="15" id="KW-1185">Reference proteome</keyword>
<dbReference type="OrthoDB" id="9764892at2"/>
<feature type="active site" description="Proton acceptor" evidence="10">
    <location>
        <position position="417"/>
    </location>
</feature>
<keyword evidence="5" id="KW-0276">Fatty acid metabolism</keyword>
<dbReference type="InterPro" id="IPR020616">
    <property type="entry name" value="Thiolase_N"/>
</dbReference>
<evidence type="ECO:0000256" key="9">
    <source>
        <dbReference type="ARBA" id="ARBA00024073"/>
    </source>
</evidence>
<comment type="pathway">
    <text evidence="1">Lipid metabolism; fatty acid beta-oxidation.</text>
</comment>